<dbReference type="InterPro" id="IPR029044">
    <property type="entry name" value="Nucleotide-diphossugar_trans"/>
</dbReference>
<protein>
    <submittedName>
        <fullName evidence="2">Glycosyl transferase</fullName>
    </submittedName>
</protein>
<dbReference type="GO" id="GO:0016758">
    <property type="term" value="F:hexosyltransferase activity"/>
    <property type="evidence" value="ECO:0007669"/>
    <property type="project" value="UniProtKB-ARBA"/>
</dbReference>
<keyword evidence="3" id="KW-1185">Reference proteome</keyword>
<keyword evidence="2" id="KW-0808">Transferase</keyword>
<dbReference type="EMBL" id="JH600070">
    <property type="protein sequence ID" value="EIJ43129.1"/>
    <property type="molecule type" value="Genomic_DNA"/>
</dbReference>
<dbReference type="Pfam" id="PF00535">
    <property type="entry name" value="Glycos_transf_2"/>
    <property type="match status" value="1"/>
</dbReference>
<name>I3CHN6_9GAMM</name>
<dbReference type="HOGENOM" id="CLU_025996_16_1_6"/>
<dbReference type="Proteomes" id="UP000005744">
    <property type="component" value="Unassembled WGS sequence"/>
</dbReference>
<organism evidence="2 3">
    <name type="scientific">Beggiatoa alba B18LD</name>
    <dbReference type="NCBI Taxonomy" id="395493"/>
    <lineage>
        <taxon>Bacteria</taxon>
        <taxon>Pseudomonadati</taxon>
        <taxon>Pseudomonadota</taxon>
        <taxon>Gammaproteobacteria</taxon>
        <taxon>Thiotrichales</taxon>
        <taxon>Thiotrichaceae</taxon>
        <taxon>Beggiatoa</taxon>
    </lineage>
</organism>
<gene>
    <name evidence="2" type="ORF">BegalDRAFT_2275</name>
</gene>
<dbReference type="eggNOG" id="COG1216">
    <property type="taxonomic scope" value="Bacteria"/>
</dbReference>
<sequence length="293" mass="34612">MTNASTQPTVSIGLPVYNGEKYLANAIELLLQQTFTDFELIISDNASTDKTAKICQEYANRDRRIIYFRQLENIGVVANFEFVLQKAQGEYFMWAAHDDEWSENYIESLVNTLSKYPDVDIVYSNYIGIDAESNYLYSFEKELVLPILIPRYSYPKWFNASIFRLRANTVAFYGMYRKSLFQKRNPLIVELLNDVVTYSDTRFFVDILLKHNVAYVKGCEFKYRILKHTSEFYSSEEYKNKDKTIKSFSGVTPEKYILEPLVKYSPLLAFVVRILYSIMEFKRWFLWRLKKTK</sequence>
<dbReference type="STRING" id="395493.BegalDRAFT_2275"/>
<dbReference type="OrthoDB" id="9802649at2"/>
<evidence type="ECO:0000313" key="3">
    <source>
        <dbReference type="Proteomes" id="UP000005744"/>
    </source>
</evidence>
<reference evidence="2 3" key="1">
    <citation type="submission" date="2011-11" db="EMBL/GenBank/DDBJ databases">
        <title>Improved High-Quality Draft sequence of Beggiatoa alba B18lD.</title>
        <authorList>
            <consortium name="US DOE Joint Genome Institute"/>
            <person name="Lucas S."/>
            <person name="Han J."/>
            <person name="Lapidus A."/>
            <person name="Cheng J.-F."/>
            <person name="Goodwin L."/>
            <person name="Pitluck S."/>
            <person name="Peters L."/>
            <person name="Mikhailova N."/>
            <person name="Held B."/>
            <person name="Detter J.C."/>
            <person name="Han C."/>
            <person name="Tapia R."/>
            <person name="Land M."/>
            <person name="Hauser L."/>
            <person name="Kyrpides N."/>
            <person name="Ivanova N."/>
            <person name="Pagani I."/>
            <person name="Samuel K."/>
            <person name="Teske A."/>
            <person name="Mueller J."/>
            <person name="Woyke T."/>
        </authorList>
    </citation>
    <scope>NUCLEOTIDE SEQUENCE [LARGE SCALE GENOMIC DNA]</scope>
    <source>
        <strain evidence="2 3">B18LD</strain>
    </source>
</reference>
<accession>I3CHN6</accession>
<proteinExistence type="predicted"/>
<evidence type="ECO:0000313" key="2">
    <source>
        <dbReference type="EMBL" id="EIJ43129.1"/>
    </source>
</evidence>
<dbReference type="PANTHER" id="PTHR22916:SF56">
    <property type="entry name" value="GLYCOSYL TRANSFERASE"/>
    <property type="match status" value="1"/>
</dbReference>
<feature type="domain" description="Glycosyltransferase 2-like" evidence="1">
    <location>
        <begin position="11"/>
        <end position="149"/>
    </location>
</feature>
<dbReference type="SUPFAM" id="SSF53448">
    <property type="entry name" value="Nucleotide-diphospho-sugar transferases"/>
    <property type="match status" value="1"/>
</dbReference>
<dbReference type="InterPro" id="IPR001173">
    <property type="entry name" value="Glyco_trans_2-like"/>
</dbReference>
<dbReference type="Gene3D" id="3.90.550.10">
    <property type="entry name" value="Spore Coat Polysaccharide Biosynthesis Protein SpsA, Chain A"/>
    <property type="match status" value="1"/>
</dbReference>
<dbReference type="RefSeq" id="WP_002690063.1">
    <property type="nucleotide sequence ID" value="NZ_JH600070.1"/>
</dbReference>
<dbReference type="AlphaFoldDB" id="I3CHN6"/>
<dbReference type="PANTHER" id="PTHR22916">
    <property type="entry name" value="GLYCOSYLTRANSFERASE"/>
    <property type="match status" value="1"/>
</dbReference>
<evidence type="ECO:0000259" key="1">
    <source>
        <dbReference type="Pfam" id="PF00535"/>
    </source>
</evidence>